<feature type="transmembrane region" description="Helical" evidence="1">
    <location>
        <begin position="12"/>
        <end position="35"/>
    </location>
</feature>
<dbReference type="Pfam" id="PF14358">
    <property type="entry name" value="DUF4405"/>
    <property type="match status" value="1"/>
</dbReference>
<dbReference type="EMBL" id="CP015520">
    <property type="protein sequence ID" value="ANF23419.1"/>
    <property type="molecule type" value="Genomic_DNA"/>
</dbReference>
<dbReference type="KEGG" id="tpie:A7C91_09785"/>
<keyword evidence="1" id="KW-1133">Transmembrane helix</keyword>
<dbReference type="Proteomes" id="UP000076969">
    <property type="component" value="Chromosome"/>
</dbReference>
<dbReference type="GO" id="GO:0022904">
    <property type="term" value="P:respiratory electron transport chain"/>
    <property type="evidence" value="ECO:0007669"/>
    <property type="project" value="InterPro"/>
</dbReference>
<dbReference type="InterPro" id="IPR025517">
    <property type="entry name" value="DUF4405"/>
</dbReference>
<sequence length="237" mass="26151">MKWKAAPAWLRGIIDLALTVVFIVVIISGIALYLAPSGRIADTLGWTFLGLDKDTWTNTHTYFGFAMVGLVAAHLIIGFKSMITMLRMGFRKTKWKPIAALLLVFTLLAAGFYAYGALIVEEENTEDTEGTHDYLDYLPNETINTTYTYVEITGTMLKSYALQQLADLYGVPADELAKVLKEDYGIEAEPDELLETIELKNGLDREVFKEELAAAIEKLLGLNSPVEGNETAEGGEG</sequence>
<dbReference type="GO" id="GO:0016020">
    <property type="term" value="C:membrane"/>
    <property type="evidence" value="ECO:0007669"/>
    <property type="project" value="InterPro"/>
</dbReference>
<proteinExistence type="predicted"/>
<dbReference type="STRING" id="1712654.A7C91_09785"/>
<evidence type="ECO:0000259" key="2">
    <source>
        <dbReference type="Pfam" id="PF14358"/>
    </source>
</evidence>
<protein>
    <recommendedName>
        <fullName evidence="2">Flavinylation-associated cytochrome domain-containing protein</fullName>
    </recommendedName>
</protein>
<gene>
    <name evidence="3" type="ORF">A7C91_09785</name>
</gene>
<feature type="transmembrane region" description="Helical" evidence="1">
    <location>
        <begin position="55"/>
        <end position="77"/>
    </location>
</feature>
<name>A0A172WJ97_9EURY</name>
<dbReference type="OrthoDB" id="102110at2157"/>
<feature type="transmembrane region" description="Helical" evidence="1">
    <location>
        <begin position="98"/>
        <end position="118"/>
    </location>
</feature>
<keyword evidence="1" id="KW-0812">Transmembrane</keyword>
<keyword evidence="4" id="KW-1185">Reference proteome</keyword>
<evidence type="ECO:0000313" key="3">
    <source>
        <dbReference type="EMBL" id="ANF23419.1"/>
    </source>
</evidence>
<reference evidence="4" key="1">
    <citation type="journal article" date="2016" name="Syst. Appl. Microbiol.">
        <title>Thermococcus piezophilus sp. nov., a novel hyperthermophilic and piezophilic archaeon with a broad pressure range for growth, isolated from a deepest hydrothermal vent at the Mid-Cayman Rise.</title>
        <authorList>
            <person name="Dalmasso C."/>
            <person name="Oger P."/>
            <person name="Selva G."/>
            <person name="Courtine D."/>
            <person name="L'Haridon S."/>
            <person name="Garlaschelli A."/>
            <person name="Roussel E."/>
            <person name="Miyazaki J."/>
            <person name="Reveillaud J."/>
            <person name="Jebbar M."/>
            <person name="Takai K."/>
            <person name="Maignien L."/>
            <person name="Alain K."/>
        </authorList>
    </citation>
    <scope>NUCLEOTIDE SEQUENCE [LARGE SCALE GENOMIC DNA]</scope>
    <source>
        <strain evidence="4">CDGS</strain>
    </source>
</reference>
<dbReference type="AlphaFoldDB" id="A0A172WJ97"/>
<keyword evidence="1" id="KW-0472">Membrane</keyword>
<organism evidence="3 4">
    <name type="scientific">Thermococcus piezophilus</name>
    <dbReference type="NCBI Taxonomy" id="1712654"/>
    <lineage>
        <taxon>Archaea</taxon>
        <taxon>Methanobacteriati</taxon>
        <taxon>Methanobacteriota</taxon>
        <taxon>Thermococci</taxon>
        <taxon>Thermococcales</taxon>
        <taxon>Thermococcaceae</taxon>
        <taxon>Thermococcus</taxon>
    </lineage>
</organism>
<evidence type="ECO:0000313" key="4">
    <source>
        <dbReference type="Proteomes" id="UP000076969"/>
    </source>
</evidence>
<evidence type="ECO:0000256" key="1">
    <source>
        <dbReference type="SAM" id="Phobius"/>
    </source>
</evidence>
<accession>A0A172WJ97</accession>
<dbReference type="SUPFAM" id="SSF81342">
    <property type="entry name" value="Transmembrane di-heme cytochromes"/>
    <property type="match status" value="1"/>
</dbReference>
<feature type="domain" description="Flavinylation-associated cytochrome" evidence="2">
    <location>
        <begin position="13"/>
        <end position="76"/>
    </location>
</feature>
<dbReference type="GeneID" id="28496485"/>
<dbReference type="InterPro" id="IPR016174">
    <property type="entry name" value="Di-haem_cyt_TM"/>
</dbReference>
<dbReference type="RefSeq" id="WP_068667058.1">
    <property type="nucleotide sequence ID" value="NZ_CP015520.1"/>
</dbReference>